<dbReference type="EMBL" id="JAGIXG020000068">
    <property type="protein sequence ID" value="KAI6778433.1"/>
    <property type="molecule type" value="Genomic_DNA"/>
</dbReference>
<feature type="compositionally biased region" description="Basic and acidic residues" evidence="1">
    <location>
        <begin position="51"/>
        <end position="65"/>
    </location>
</feature>
<evidence type="ECO:0000313" key="3">
    <source>
        <dbReference type="Proteomes" id="UP001055219"/>
    </source>
</evidence>
<accession>A0A9P9XVK5</accession>
<organism evidence="2 3">
    <name type="scientific">Emericellopsis cladophorae</name>
    <dbReference type="NCBI Taxonomy" id="2686198"/>
    <lineage>
        <taxon>Eukaryota</taxon>
        <taxon>Fungi</taxon>
        <taxon>Dikarya</taxon>
        <taxon>Ascomycota</taxon>
        <taxon>Pezizomycotina</taxon>
        <taxon>Sordariomycetes</taxon>
        <taxon>Hypocreomycetidae</taxon>
        <taxon>Hypocreales</taxon>
        <taxon>Bionectriaceae</taxon>
        <taxon>Emericellopsis</taxon>
    </lineage>
</organism>
<gene>
    <name evidence="2" type="ORF">J7T54_005339</name>
</gene>
<dbReference type="AlphaFoldDB" id="A0A9P9XVK5"/>
<name>A0A9P9XVK5_9HYPO</name>
<feature type="compositionally biased region" description="Polar residues" evidence="1">
    <location>
        <begin position="68"/>
        <end position="78"/>
    </location>
</feature>
<sequence length="78" mass="8549">MDFVKKAASSMGGSSENKDNKSENKSQQKDDYGDKAFSAVNDKAGWGISKDNQEKITDGAREGYEKYSGSQVPDKYSN</sequence>
<keyword evidence="3" id="KW-1185">Reference proteome</keyword>
<feature type="compositionally biased region" description="Basic and acidic residues" evidence="1">
    <location>
        <begin position="16"/>
        <end position="34"/>
    </location>
</feature>
<proteinExistence type="predicted"/>
<reference evidence="2" key="1">
    <citation type="journal article" date="2021" name="J Fungi (Basel)">
        <title>Genomic and Metabolomic Analyses of the Marine Fungus Emericellopsis cladophorae: Insights into Saltwater Adaptability Mechanisms and Its Biosynthetic Potential.</title>
        <authorList>
            <person name="Goncalves M.F.M."/>
            <person name="Hilario S."/>
            <person name="Van de Peer Y."/>
            <person name="Esteves A.C."/>
            <person name="Alves A."/>
        </authorList>
    </citation>
    <scope>NUCLEOTIDE SEQUENCE</scope>
    <source>
        <strain evidence="2">MUM 19.33</strain>
    </source>
</reference>
<protein>
    <submittedName>
        <fullName evidence="2">Uncharacterized protein</fullName>
    </submittedName>
</protein>
<feature type="region of interest" description="Disordered" evidence="1">
    <location>
        <begin position="1"/>
        <end position="78"/>
    </location>
</feature>
<dbReference type="RefSeq" id="XP_051359289.1">
    <property type="nucleotide sequence ID" value="XM_051509718.1"/>
</dbReference>
<reference evidence="2" key="2">
    <citation type="submission" date="2022-07" db="EMBL/GenBank/DDBJ databases">
        <authorList>
            <person name="Goncalves M.F.M."/>
            <person name="Hilario S."/>
            <person name="Van De Peer Y."/>
            <person name="Esteves A.C."/>
            <person name="Alves A."/>
        </authorList>
    </citation>
    <scope>NUCLEOTIDE SEQUENCE</scope>
    <source>
        <strain evidence="2">MUM 19.33</strain>
    </source>
</reference>
<evidence type="ECO:0000256" key="1">
    <source>
        <dbReference type="SAM" id="MobiDB-lite"/>
    </source>
</evidence>
<comment type="caution">
    <text evidence="2">The sequence shown here is derived from an EMBL/GenBank/DDBJ whole genome shotgun (WGS) entry which is preliminary data.</text>
</comment>
<dbReference type="OrthoDB" id="3050608at2759"/>
<dbReference type="GeneID" id="75831823"/>
<dbReference type="Proteomes" id="UP001055219">
    <property type="component" value="Unassembled WGS sequence"/>
</dbReference>
<evidence type="ECO:0000313" key="2">
    <source>
        <dbReference type="EMBL" id="KAI6778433.1"/>
    </source>
</evidence>